<dbReference type="InParanoid" id="A0A0A0HRA1"/>
<feature type="region of interest" description="Disordered" evidence="1">
    <location>
        <begin position="88"/>
        <end position="110"/>
    </location>
</feature>
<sequence>MPPESEDCTRQKSMALAEFGEVLDLHQQLGSQLHRYRSSEVLAVPYSWTSRQDLFEDGMNGHIYEEWCKSHSSFCMGKRLSFLTLRRESSSARTRGGPISTDVSSSQTCF</sequence>
<proteinExistence type="predicted"/>
<protein>
    <submittedName>
        <fullName evidence="2">Uncharacterized protein</fullName>
    </submittedName>
</protein>
<dbReference type="VEuPathDB" id="FungiDB:PADG_12167"/>
<name>A0A0A0HRA1_PARBD</name>
<reference evidence="2 3" key="1">
    <citation type="journal article" date="2011" name="PLoS Genet.">
        <title>Comparative genomic analysis of human fungal pathogens causing paracoccidioidomycosis.</title>
        <authorList>
            <person name="Desjardins C.A."/>
            <person name="Champion M.D."/>
            <person name="Holder J.W."/>
            <person name="Muszewska A."/>
            <person name="Goldberg J."/>
            <person name="Bailao A.M."/>
            <person name="Brigido M.M."/>
            <person name="Ferreira M.E."/>
            <person name="Garcia A.M."/>
            <person name="Grynberg M."/>
            <person name="Gujja S."/>
            <person name="Heiman D.I."/>
            <person name="Henn M.R."/>
            <person name="Kodira C.D."/>
            <person name="Leon-Narvaez H."/>
            <person name="Longo L.V."/>
            <person name="Ma L.J."/>
            <person name="Malavazi I."/>
            <person name="Matsuo A.L."/>
            <person name="Morais F.V."/>
            <person name="Pereira M."/>
            <person name="Rodriguez-Brito S."/>
            <person name="Sakthikumar S."/>
            <person name="Salem-Izacc S.M."/>
            <person name="Sykes S.M."/>
            <person name="Teixeira M.M."/>
            <person name="Vallejo M.C."/>
            <person name="Walter M.E."/>
            <person name="Yandava C."/>
            <person name="Young S."/>
            <person name="Zeng Q."/>
            <person name="Zucker J."/>
            <person name="Felipe M.S."/>
            <person name="Goldman G.H."/>
            <person name="Haas B.J."/>
            <person name="McEwen J.G."/>
            <person name="Nino-Vega G."/>
            <person name="Puccia R."/>
            <person name="San-Blas G."/>
            <person name="Soares C.M."/>
            <person name="Birren B.W."/>
            <person name="Cuomo C.A."/>
        </authorList>
    </citation>
    <scope>NUCLEOTIDE SEQUENCE [LARGE SCALE GENOMIC DNA]</scope>
    <source>
        <strain evidence="2 3">Pb18</strain>
    </source>
</reference>
<evidence type="ECO:0000256" key="1">
    <source>
        <dbReference type="SAM" id="MobiDB-lite"/>
    </source>
</evidence>
<dbReference type="RefSeq" id="XP_010762301.1">
    <property type="nucleotide sequence ID" value="XM_010763999.1"/>
</dbReference>
<organism evidence="2 3">
    <name type="scientific">Paracoccidioides brasiliensis (strain Pb18)</name>
    <dbReference type="NCBI Taxonomy" id="502780"/>
    <lineage>
        <taxon>Eukaryota</taxon>
        <taxon>Fungi</taxon>
        <taxon>Dikarya</taxon>
        <taxon>Ascomycota</taxon>
        <taxon>Pezizomycotina</taxon>
        <taxon>Eurotiomycetes</taxon>
        <taxon>Eurotiomycetidae</taxon>
        <taxon>Onygenales</taxon>
        <taxon>Ajellomycetaceae</taxon>
        <taxon>Paracoccidioides</taxon>
    </lineage>
</organism>
<dbReference type="GeneID" id="22588064"/>
<keyword evidence="3" id="KW-1185">Reference proteome</keyword>
<evidence type="ECO:0000313" key="3">
    <source>
        <dbReference type="Proteomes" id="UP000001628"/>
    </source>
</evidence>
<dbReference type="Proteomes" id="UP000001628">
    <property type="component" value="Unassembled WGS sequence"/>
</dbReference>
<evidence type="ECO:0000313" key="2">
    <source>
        <dbReference type="EMBL" id="KGM91709.1"/>
    </source>
</evidence>
<gene>
    <name evidence="2" type="ORF">PADG_12167</name>
</gene>
<feature type="compositionally biased region" description="Polar residues" evidence="1">
    <location>
        <begin position="101"/>
        <end position="110"/>
    </location>
</feature>
<dbReference type="AlphaFoldDB" id="A0A0A0HRA1"/>
<accession>A0A0A0HRA1</accession>
<dbReference type="HOGENOM" id="CLU_2171808_0_0_1"/>
<dbReference type="KEGG" id="pbn:PADG_12167"/>
<dbReference type="EMBL" id="KN275965">
    <property type="protein sequence ID" value="KGM91709.1"/>
    <property type="molecule type" value="Genomic_DNA"/>
</dbReference>